<sequence>METTKNQDGCGEVRDRGPSSKFVYTRRGPRRHYFTHDAEVWDEAPKIYLTKLALREIDKRNALRKRPMKIVKQKLMTNNLSRFARRGGPDLSHLRGLSTRPVEEALATPASGVELSPESTEEASEQDPGTKSLTPYDDHFEVHLENHGVYMDDYVVQPGNVDELRLALKKRRLSASPLSMDDYQAFLEANSDACDEQAVAADVVPKMLGPEDACGYHSAEEVTMTGLDAVVEHGPFPKPYHFDGIPYPAVDKRVADELQDSIVPVPITASTGTPEYHKCPVAPNFFFEVSGPRGSGAVLERQICHYARLAIYCHYMSGPAAEGGVTSLYHMKELNEYHLSDNLDSFVEGVTALRNARSVARDVRDRLMEAANRSSREEREAVLNP</sequence>
<gene>
    <name evidence="1" type="ORF">N3K66_005911</name>
</gene>
<keyword evidence="2" id="KW-1185">Reference proteome</keyword>
<organism evidence="1 2">
    <name type="scientific">Trichothecium roseum</name>
    <dbReference type="NCBI Taxonomy" id="47278"/>
    <lineage>
        <taxon>Eukaryota</taxon>
        <taxon>Fungi</taxon>
        <taxon>Dikarya</taxon>
        <taxon>Ascomycota</taxon>
        <taxon>Pezizomycotina</taxon>
        <taxon>Sordariomycetes</taxon>
        <taxon>Hypocreomycetidae</taxon>
        <taxon>Hypocreales</taxon>
        <taxon>Hypocreales incertae sedis</taxon>
        <taxon>Trichothecium</taxon>
    </lineage>
</organism>
<name>A0ACC0V1V9_9HYPO</name>
<dbReference type="Proteomes" id="UP001163324">
    <property type="component" value="Chromosome 5"/>
</dbReference>
<dbReference type="EMBL" id="CM047944">
    <property type="protein sequence ID" value="KAI9899450.1"/>
    <property type="molecule type" value="Genomic_DNA"/>
</dbReference>
<comment type="caution">
    <text evidence="1">The sequence shown here is derived from an EMBL/GenBank/DDBJ whole genome shotgun (WGS) entry which is preliminary data.</text>
</comment>
<proteinExistence type="predicted"/>
<protein>
    <submittedName>
        <fullName evidence="1">Uncharacterized protein</fullName>
    </submittedName>
</protein>
<evidence type="ECO:0000313" key="1">
    <source>
        <dbReference type="EMBL" id="KAI9899450.1"/>
    </source>
</evidence>
<accession>A0ACC0V1V9</accession>
<evidence type="ECO:0000313" key="2">
    <source>
        <dbReference type="Proteomes" id="UP001163324"/>
    </source>
</evidence>
<reference evidence="1" key="1">
    <citation type="submission" date="2022-10" db="EMBL/GenBank/DDBJ databases">
        <title>Complete Genome of Trichothecium roseum strain YXFP-22015, a Plant Pathogen Isolated from Citrus.</title>
        <authorList>
            <person name="Wang Y."/>
            <person name="Zhu L."/>
        </authorList>
    </citation>
    <scope>NUCLEOTIDE SEQUENCE</scope>
    <source>
        <strain evidence="1">YXFP-22015</strain>
    </source>
</reference>